<feature type="region of interest" description="Disordered" evidence="1">
    <location>
        <begin position="1"/>
        <end position="29"/>
    </location>
</feature>
<evidence type="ECO:0000313" key="3">
    <source>
        <dbReference type="Proteomes" id="UP000193244"/>
    </source>
</evidence>
<name>A0A1X7JLY4_9MICO</name>
<sequence>MTWTTALHTRNTPMNTAKAPTRAPTTAPARTKCQRLRLPGTQMAAFTLATTKKVAADPSAGRAEDGRSV</sequence>
<evidence type="ECO:0000313" key="2">
    <source>
        <dbReference type="EMBL" id="SMG29221.1"/>
    </source>
</evidence>
<gene>
    <name evidence="2" type="ORF">SAMN06296010_1552</name>
</gene>
<protein>
    <submittedName>
        <fullName evidence="2">Uncharacterized protein</fullName>
    </submittedName>
</protein>
<dbReference type="EMBL" id="FXAY01000002">
    <property type="protein sequence ID" value="SMG29221.1"/>
    <property type="molecule type" value="Genomic_DNA"/>
</dbReference>
<evidence type="ECO:0000256" key="1">
    <source>
        <dbReference type="SAM" id="MobiDB-lite"/>
    </source>
</evidence>
<reference evidence="3" key="1">
    <citation type="submission" date="2017-04" db="EMBL/GenBank/DDBJ databases">
        <authorList>
            <person name="Varghese N."/>
            <person name="Submissions S."/>
        </authorList>
    </citation>
    <scope>NUCLEOTIDE SEQUENCE [LARGE SCALE GENOMIC DNA]</scope>
    <source>
        <strain evidence="3">VKM Ac-2510</strain>
    </source>
</reference>
<feature type="compositionally biased region" description="Polar residues" evidence="1">
    <location>
        <begin position="1"/>
        <end position="15"/>
    </location>
</feature>
<feature type="compositionally biased region" description="Low complexity" evidence="1">
    <location>
        <begin position="16"/>
        <end position="29"/>
    </location>
</feature>
<dbReference type="Proteomes" id="UP000193244">
    <property type="component" value="Unassembled WGS sequence"/>
</dbReference>
<dbReference type="AlphaFoldDB" id="A0A1X7JLY4"/>
<keyword evidence="3" id="KW-1185">Reference proteome</keyword>
<proteinExistence type="predicted"/>
<organism evidence="2 3">
    <name type="scientific">Agreia pratensis</name>
    <dbReference type="NCBI Taxonomy" id="150121"/>
    <lineage>
        <taxon>Bacteria</taxon>
        <taxon>Bacillati</taxon>
        <taxon>Actinomycetota</taxon>
        <taxon>Actinomycetes</taxon>
        <taxon>Micrococcales</taxon>
        <taxon>Microbacteriaceae</taxon>
        <taxon>Agreia</taxon>
    </lineage>
</organism>
<accession>A0A1X7JLY4</accession>